<sequence>DLSLRNFEQFPRVYRTRSLIVGFLLLDHMLLNNFVKTSLVMKFTSGDNEKVNG</sequence>
<proteinExistence type="predicted"/>
<gene>
    <name evidence="1" type="ORF">GWI33_003338</name>
    <name evidence="2" type="ORF">GWI33_017378</name>
</gene>
<dbReference type="EMBL" id="JAACXV010022841">
    <property type="protein sequence ID" value="KAF7263235.1"/>
    <property type="molecule type" value="Genomic_DNA"/>
</dbReference>
<evidence type="ECO:0000313" key="3">
    <source>
        <dbReference type="Proteomes" id="UP000625711"/>
    </source>
</evidence>
<protein>
    <submittedName>
        <fullName evidence="1">Uncharacterized protein</fullName>
    </submittedName>
</protein>
<comment type="caution">
    <text evidence="1">The sequence shown here is derived from an EMBL/GenBank/DDBJ whole genome shotgun (WGS) entry which is preliminary data.</text>
</comment>
<dbReference type="EMBL" id="JAACXV010014213">
    <property type="protein sequence ID" value="KAF7269574.1"/>
    <property type="molecule type" value="Genomic_DNA"/>
</dbReference>
<name>A0A834M164_RHYFE</name>
<organism evidence="1 3">
    <name type="scientific">Rhynchophorus ferrugineus</name>
    <name type="common">Red palm weevil</name>
    <name type="synonym">Curculio ferrugineus</name>
    <dbReference type="NCBI Taxonomy" id="354439"/>
    <lineage>
        <taxon>Eukaryota</taxon>
        <taxon>Metazoa</taxon>
        <taxon>Ecdysozoa</taxon>
        <taxon>Arthropoda</taxon>
        <taxon>Hexapoda</taxon>
        <taxon>Insecta</taxon>
        <taxon>Pterygota</taxon>
        <taxon>Neoptera</taxon>
        <taxon>Endopterygota</taxon>
        <taxon>Coleoptera</taxon>
        <taxon>Polyphaga</taxon>
        <taxon>Cucujiformia</taxon>
        <taxon>Curculionidae</taxon>
        <taxon>Dryophthorinae</taxon>
        <taxon>Rhynchophorus</taxon>
    </lineage>
</organism>
<keyword evidence="3" id="KW-1185">Reference proteome</keyword>
<dbReference type="Proteomes" id="UP000625711">
    <property type="component" value="Unassembled WGS sequence"/>
</dbReference>
<evidence type="ECO:0000313" key="1">
    <source>
        <dbReference type="EMBL" id="KAF7263235.1"/>
    </source>
</evidence>
<evidence type="ECO:0000313" key="2">
    <source>
        <dbReference type="EMBL" id="KAF7269574.1"/>
    </source>
</evidence>
<reference evidence="1" key="1">
    <citation type="submission" date="2020-08" db="EMBL/GenBank/DDBJ databases">
        <title>Genome sequencing and assembly of the red palm weevil Rhynchophorus ferrugineus.</title>
        <authorList>
            <person name="Dias G.B."/>
            <person name="Bergman C.M."/>
            <person name="Manee M."/>
        </authorList>
    </citation>
    <scope>NUCLEOTIDE SEQUENCE</scope>
    <source>
        <strain evidence="1">AA-2017</strain>
        <tissue evidence="1">Whole larva</tissue>
    </source>
</reference>
<feature type="non-terminal residue" evidence="1">
    <location>
        <position position="1"/>
    </location>
</feature>
<dbReference type="AlphaFoldDB" id="A0A834M164"/>
<accession>A0A834M164</accession>